<feature type="domain" description="C2H2-type" evidence="11">
    <location>
        <begin position="112"/>
        <end position="140"/>
    </location>
</feature>
<reference evidence="12" key="2">
    <citation type="journal article" date="2014" name="BMC Genomics">
        <title>A genomic perspective to assessing quality of mass-reared SIT flies used in Mediterranean fruit fly (Ceratitis capitata) eradication in California.</title>
        <authorList>
            <person name="Calla B."/>
            <person name="Hall B."/>
            <person name="Hou S."/>
            <person name="Geib S.M."/>
        </authorList>
    </citation>
    <scope>NUCLEOTIDE SEQUENCE</scope>
</reference>
<gene>
    <name evidence="12" type="primary">GRAU</name>
</gene>
<feature type="domain" description="C2H2-type" evidence="11">
    <location>
        <begin position="141"/>
        <end position="169"/>
    </location>
</feature>
<keyword evidence="3" id="KW-0677">Repeat</keyword>
<dbReference type="PROSITE" id="PS50157">
    <property type="entry name" value="ZINC_FINGER_C2H2_2"/>
    <property type="match status" value="7"/>
</dbReference>
<dbReference type="InterPro" id="IPR022755">
    <property type="entry name" value="Znf_C2H2_jaz"/>
</dbReference>
<dbReference type="InterPro" id="IPR013087">
    <property type="entry name" value="Znf_C2H2_type"/>
</dbReference>
<dbReference type="SMART" id="SM00355">
    <property type="entry name" value="ZnF_C2H2"/>
    <property type="match status" value="8"/>
</dbReference>
<evidence type="ECO:0000256" key="9">
    <source>
        <dbReference type="ARBA" id="ARBA00023242"/>
    </source>
</evidence>
<dbReference type="InterPro" id="IPR036236">
    <property type="entry name" value="Znf_C2H2_sf"/>
</dbReference>
<keyword evidence="9" id="KW-0539">Nucleus</keyword>
<organism evidence="12">
    <name type="scientific">Ceratitis capitata</name>
    <name type="common">Mediterranean fruit fly</name>
    <name type="synonym">Tephritis capitata</name>
    <dbReference type="NCBI Taxonomy" id="7213"/>
    <lineage>
        <taxon>Eukaryota</taxon>
        <taxon>Metazoa</taxon>
        <taxon>Ecdysozoa</taxon>
        <taxon>Arthropoda</taxon>
        <taxon>Hexapoda</taxon>
        <taxon>Insecta</taxon>
        <taxon>Pterygota</taxon>
        <taxon>Neoptera</taxon>
        <taxon>Endopterygota</taxon>
        <taxon>Diptera</taxon>
        <taxon>Brachycera</taxon>
        <taxon>Muscomorpha</taxon>
        <taxon>Tephritoidea</taxon>
        <taxon>Tephritidae</taxon>
        <taxon>Ceratitis</taxon>
        <taxon>Ceratitis</taxon>
    </lineage>
</organism>
<protein>
    <submittedName>
        <fullName evidence="12">Transcription factor grauzone</fullName>
    </submittedName>
</protein>
<dbReference type="SUPFAM" id="SSF57667">
    <property type="entry name" value="beta-beta-alpha zinc fingers"/>
    <property type="match status" value="4"/>
</dbReference>
<evidence type="ECO:0000259" key="11">
    <source>
        <dbReference type="PROSITE" id="PS50157"/>
    </source>
</evidence>
<evidence type="ECO:0000256" key="10">
    <source>
        <dbReference type="PROSITE-ProRule" id="PRU00042"/>
    </source>
</evidence>
<evidence type="ECO:0000256" key="4">
    <source>
        <dbReference type="ARBA" id="ARBA00022771"/>
    </source>
</evidence>
<dbReference type="AlphaFoldDB" id="W8AN05"/>
<feature type="domain" description="C2H2-type" evidence="11">
    <location>
        <begin position="259"/>
        <end position="287"/>
    </location>
</feature>
<comment type="subcellular location">
    <subcellularLocation>
        <location evidence="1">Nucleus</location>
    </subcellularLocation>
</comment>
<evidence type="ECO:0000256" key="6">
    <source>
        <dbReference type="ARBA" id="ARBA00023015"/>
    </source>
</evidence>
<dbReference type="PANTHER" id="PTHR16515:SF49">
    <property type="entry name" value="GASTRULA ZINC FINGER PROTEIN XLCGF49.1-LIKE-RELATED"/>
    <property type="match status" value="1"/>
</dbReference>
<dbReference type="OrthoDB" id="3565419at2759"/>
<sequence>MCSVPLKDFSDLKKHFRQIHQCVGYVPCCNNRYNKRTLYVDHLRLHKDPDFFKCTICNKQLASRNNYQNHMDAIHPDAESLLYPCKLCPRKFAKQYILDYHVKSSHTRTRNFICKICNKGFINSAVLKQHEKAVHLNTYDSVCEVCGKCLKTAQNLLSHMEAIHNSEPRPEEQCKICLKWLKNARCVRKHMILHRDQASGLEFKCPQCGMEKSTRHALSAHIRYHHSDKVFTCTMCTKEFKNPRSLKEHESSHTGTHLYTCCFCPKTFRSHGNMHKHKVNNHSNEWVRSRTQPNEITKTLLNIMEPNEEQS</sequence>
<evidence type="ECO:0000256" key="7">
    <source>
        <dbReference type="ARBA" id="ARBA00023125"/>
    </source>
</evidence>
<accession>W8AN05</accession>
<keyword evidence="2" id="KW-0479">Metal-binding</keyword>
<proteinExistence type="evidence at transcript level"/>
<dbReference type="InterPro" id="IPR050331">
    <property type="entry name" value="Zinc_finger"/>
</dbReference>
<dbReference type="EMBL" id="GAMC01020694">
    <property type="protein sequence ID" value="JAB85861.1"/>
    <property type="molecule type" value="mRNA"/>
</dbReference>
<name>W8AN05_CERCA</name>
<keyword evidence="7" id="KW-0238">DNA-binding</keyword>
<evidence type="ECO:0000256" key="2">
    <source>
        <dbReference type="ARBA" id="ARBA00022723"/>
    </source>
</evidence>
<dbReference type="Pfam" id="PF12874">
    <property type="entry name" value="zf-met"/>
    <property type="match status" value="1"/>
</dbReference>
<evidence type="ECO:0000256" key="5">
    <source>
        <dbReference type="ARBA" id="ARBA00022833"/>
    </source>
</evidence>
<keyword evidence="8" id="KW-0804">Transcription</keyword>
<evidence type="ECO:0000256" key="3">
    <source>
        <dbReference type="ARBA" id="ARBA00022737"/>
    </source>
</evidence>
<dbReference type="Pfam" id="PF00096">
    <property type="entry name" value="zf-C2H2"/>
    <property type="match status" value="2"/>
</dbReference>
<feature type="domain" description="C2H2-type" evidence="11">
    <location>
        <begin position="52"/>
        <end position="80"/>
    </location>
</feature>
<dbReference type="GO" id="GO:0010468">
    <property type="term" value="P:regulation of gene expression"/>
    <property type="evidence" value="ECO:0007669"/>
    <property type="project" value="TreeGrafter"/>
</dbReference>
<dbReference type="Gene3D" id="3.30.160.60">
    <property type="entry name" value="Classic Zinc Finger"/>
    <property type="match status" value="4"/>
</dbReference>
<dbReference type="EMBL" id="GAMC01020692">
    <property type="protein sequence ID" value="JAB85863.1"/>
    <property type="molecule type" value="mRNA"/>
</dbReference>
<dbReference type="PANTHER" id="PTHR16515">
    <property type="entry name" value="PR DOMAIN ZINC FINGER PROTEIN"/>
    <property type="match status" value="1"/>
</dbReference>
<evidence type="ECO:0000256" key="8">
    <source>
        <dbReference type="ARBA" id="ARBA00023163"/>
    </source>
</evidence>
<keyword evidence="4 10" id="KW-0863">Zinc-finger</keyword>
<evidence type="ECO:0000256" key="1">
    <source>
        <dbReference type="ARBA" id="ARBA00004123"/>
    </source>
</evidence>
<dbReference type="GO" id="GO:0005634">
    <property type="term" value="C:nucleus"/>
    <property type="evidence" value="ECO:0007669"/>
    <property type="project" value="UniProtKB-SubCell"/>
</dbReference>
<dbReference type="GO" id="GO:0003677">
    <property type="term" value="F:DNA binding"/>
    <property type="evidence" value="ECO:0007669"/>
    <property type="project" value="UniProtKB-KW"/>
</dbReference>
<dbReference type="PROSITE" id="PS00028">
    <property type="entry name" value="ZINC_FINGER_C2H2_1"/>
    <property type="match status" value="6"/>
</dbReference>
<dbReference type="Pfam" id="PF12171">
    <property type="entry name" value="zf-C2H2_jaz"/>
    <property type="match status" value="1"/>
</dbReference>
<feature type="domain" description="C2H2-type" evidence="11">
    <location>
        <begin position="231"/>
        <end position="258"/>
    </location>
</feature>
<evidence type="ECO:0000313" key="12">
    <source>
        <dbReference type="EMBL" id="JAB85863.1"/>
    </source>
</evidence>
<feature type="domain" description="C2H2-type" evidence="11">
    <location>
        <begin position="83"/>
        <end position="111"/>
    </location>
</feature>
<dbReference type="GO" id="GO:0008270">
    <property type="term" value="F:zinc ion binding"/>
    <property type="evidence" value="ECO:0007669"/>
    <property type="project" value="UniProtKB-KW"/>
</dbReference>
<keyword evidence="6" id="KW-0805">Transcription regulation</keyword>
<feature type="domain" description="C2H2-type" evidence="11">
    <location>
        <begin position="203"/>
        <end position="230"/>
    </location>
</feature>
<reference evidence="12" key="1">
    <citation type="submission" date="2013-07" db="EMBL/GenBank/DDBJ databases">
        <authorList>
            <person name="Geib S."/>
        </authorList>
    </citation>
    <scope>NUCLEOTIDE SEQUENCE</scope>
</reference>
<keyword evidence="5" id="KW-0862">Zinc</keyword>